<evidence type="ECO:0000313" key="1">
    <source>
        <dbReference type="EMBL" id="KAH3751502.1"/>
    </source>
</evidence>
<name>A0A9D4DKY4_DREPO</name>
<accession>A0A9D4DKY4</accession>
<reference evidence="1" key="1">
    <citation type="journal article" date="2019" name="bioRxiv">
        <title>The Genome of the Zebra Mussel, Dreissena polymorpha: A Resource for Invasive Species Research.</title>
        <authorList>
            <person name="McCartney M.A."/>
            <person name="Auch B."/>
            <person name="Kono T."/>
            <person name="Mallez S."/>
            <person name="Zhang Y."/>
            <person name="Obille A."/>
            <person name="Becker A."/>
            <person name="Abrahante J.E."/>
            <person name="Garbe J."/>
            <person name="Badalamenti J.P."/>
            <person name="Herman A."/>
            <person name="Mangelson H."/>
            <person name="Liachko I."/>
            <person name="Sullivan S."/>
            <person name="Sone E.D."/>
            <person name="Koren S."/>
            <person name="Silverstein K.A.T."/>
            <person name="Beckman K.B."/>
            <person name="Gohl D.M."/>
        </authorList>
    </citation>
    <scope>NUCLEOTIDE SEQUENCE</scope>
    <source>
        <strain evidence="1">Duluth1</strain>
        <tissue evidence="1">Whole animal</tissue>
    </source>
</reference>
<dbReference type="PANTHER" id="PTHR47824:SF3">
    <property type="entry name" value="UBIQUITIN-LIKE DOMAIN-CONTAINING PROTEIN"/>
    <property type="match status" value="1"/>
</dbReference>
<dbReference type="PANTHER" id="PTHR47824">
    <property type="entry name" value="UBIQUITIN-LIKE DOMAIN-CONTAINING PROTEIN"/>
    <property type="match status" value="1"/>
</dbReference>
<dbReference type="EMBL" id="JAIWYP010000010">
    <property type="protein sequence ID" value="KAH3751502.1"/>
    <property type="molecule type" value="Genomic_DNA"/>
</dbReference>
<proteinExistence type="predicted"/>
<reference evidence="1" key="2">
    <citation type="submission" date="2020-11" db="EMBL/GenBank/DDBJ databases">
        <authorList>
            <person name="McCartney M.A."/>
            <person name="Auch B."/>
            <person name="Kono T."/>
            <person name="Mallez S."/>
            <person name="Becker A."/>
            <person name="Gohl D.M."/>
            <person name="Silverstein K.A.T."/>
            <person name="Koren S."/>
            <person name="Bechman K.B."/>
            <person name="Herman A."/>
            <person name="Abrahante J.E."/>
            <person name="Garbe J."/>
        </authorList>
    </citation>
    <scope>NUCLEOTIDE SEQUENCE</scope>
    <source>
        <strain evidence="1">Duluth1</strain>
        <tissue evidence="1">Whole animal</tissue>
    </source>
</reference>
<sequence>MGVKVYGVRAMNESRSTPFYQELASRSGGFYLKLKDFRLITDMFLAVCYREADNGQLETFAEEVEKEGRLTEDTKTFLDELNKQDKAIPIAEKEERKTRYVAEGWWDPSLVEHELPKYFYNQETDHWVSTPPTTRCCYEEPNPSVTSNRCSIFATYGKRSKEKI</sequence>
<dbReference type="AlphaFoldDB" id="A0A9D4DKY4"/>
<comment type="caution">
    <text evidence="1">The sequence shown here is derived from an EMBL/GenBank/DDBJ whole genome shotgun (WGS) entry which is preliminary data.</text>
</comment>
<keyword evidence="2" id="KW-1185">Reference proteome</keyword>
<gene>
    <name evidence="1" type="ORF">DPMN_186063</name>
</gene>
<protein>
    <submittedName>
        <fullName evidence="1">Uncharacterized protein</fullName>
    </submittedName>
</protein>
<evidence type="ECO:0000313" key="2">
    <source>
        <dbReference type="Proteomes" id="UP000828390"/>
    </source>
</evidence>
<organism evidence="1 2">
    <name type="scientific">Dreissena polymorpha</name>
    <name type="common">Zebra mussel</name>
    <name type="synonym">Mytilus polymorpha</name>
    <dbReference type="NCBI Taxonomy" id="45954"/>
    <lineage>
        <taxon>Eukaryota</taxon>
        <taxon>Metazoa</taxon>
        <taxon>Spiralia</taxon>
        <taxon>Lophotrochozoa</taxon>
        <taxon>Mollusca</taxon>
        <taxon>Bivalvia</taxon>
        <taxon>Autobranchia</taxon>
        <taxon>Heteroconchia</taxon>
        <taxon>Euheterodonta</taxon>
        <taxon>Imparidentia</taxon>
        <taxon>Neoheterodontei</taxon>
        <taxon>Myida</taxon>
        <taxon>Dreissenoidea</taxon>
        <taxon>Dreissenidae</taxon>
        <taxon>Dreissena</taxon>
    </lineage>
</organism>
<dbReference type="Proteomes" id="UP000828390">
    <property type="component" value="Unassembled WGS sequence"/>
</dbReference>